<comment type="caution">
    <text evidence="1">The sequence shown here is derived from an EMBL/GenBank/DDBJ whole genome shotgun (WGS) entry which is preliminary data.</text>
</comment>
<accession>A0A821W8R9</accession>
<proteinExistence type="predicted"/>
<dbReference type="OrthoDB" id="6617942at2759"/>
<dbReference type="Proteomes" id="UP000663880">
    <property type="component" value="Unassembled WGS sequence"/>
</dbReference>
<sequence length="279" mass="31575">MEGNRRRFVVEEHITLLKETGSQYIGHIICKVSGAKTIANKLLAYFVVKSIDLTTITAIGGDGTAVDTGIHSVVDFVPINCYLPDITRTRGYINADHLYLLEICQAINARNCDENLAMRSPGKICHSRWMTTANSILRLYISTKNPTEKQMTVTEFVLKGKNVDLRSYQSLQGAKLELQRRAYDLIEWDKVSEPPVLKQISTDLLKDAIANPDIVETQILTLYRQMPCHTQASERYIKIVTEACSAVCGPERREGWIKNTLKSCKIMLIFNTKAEYRTK</sequence>
<evidence type="ECO:0000313" key="1">
    <source>
        <dbReference type="EMBL" id="CAF4921707.1"/>
    </source>
</evidence>
<dbReference type="AlphaFoldDB" id="A0A821W8R9"/>
<dbReference type="PANTHER" id="PTHR46409">
    <property type="entry name" value="HTH PSQ-TYPE DOMAIN-CONTAINING PROTEIN"/>
    <property type="match status" value="1"/>
</dbReference>
<protein>
    <submittedName>
        <fullName evidence="1">Uncharacterized protein</fullName>
    </submittedName>
</protein>
<dbReference type="PANTHER" id="PTHR46409:SF1">
    <property type="entry name" value="HTH PSQ-TYPE DOMAIN-CONTAINING PROTEIN"/>
    <property type="match status" value="1"/>
</dbReference>
<keyword evidence="2" id="KW-1185">Reference proteome</keyword>
<reference evidence="1" key="1">
    <citation type="submission" date="2021-02" db="EMBL/GenBank/DDBJ databases">
        <authorList>
            <person name="Steward A R."/>
        </authorList>
    </citation>
    <scope>NUCLEOTIDE SEQUENCE</scope>
</reference>
<dbReference type="EMBL" id="CAJOBZ010000058">
    <property type="protein sequence ID" value="CAF4921707.1"/>
    <property type="molecule type" value="Genomic_DNA"/>
</dbReference>
<evidence type="ECO:0000313" key="2">
    <source>
        <dbReference type="Proteomes" id="UP000663880"/>
    </source>
</evidence>
<organism evidence="1 2">
    <name type="scientific">Pieris macdunnoughi</name>
    <dbReference type="NCBI Taxonomy" id="345717"/>
    <lineage>
        <taxon>Eukaryota</taxon>
        <taxon>Metazoa</taxon>
        <taxon>Ecdysozoa</taxon>
        <taxon>Arthropoda</taxon>
        <taxon>Hexapoda</taxon>
        <taxon>Insecta</taxon>
        <taxon>Pterygota</taxon>
        <taxon>Neoptera</taxon>
        <taxon>Endopterygota</taxon>
        <taxon>Lepidoptera</taxon>
        <taxon>Glossata</taxon>
        <taxon>Ditrysia</taxon>
        <taxon>Papilionoidea</taxon>
        <taxon>Pieridae</taxon>
        <taxon>Pierinae</taxon>
        <taxon>Pieris</taxon>
    </lineage>
</organism>
<name>A0A821W8R9_9NEOP</name>
<gene>
    <name evidence="1" type="ORF">PMACD_LOCUS13089</name>
</gene>